<dbReference type="Pfam" id="PF05890">
    <property type="entry name" value="Ebp2"/>
    <property type="match status" value="2"/>
</dbReference>
<evidence type="ECO:0008006" key="9">
    <source>
        <dbReference type="Google" id="ProtNLM"/>
    </source>
</evidence>
<evidence type="ECO:0000256" key="5">
    <source>
        <dbReference type="ARBA" id="ARBA00023242"/>
    </source>
</evidence>
<name>A0ABR2YBC4_9CHLO</name>
<feature type="compositionally biased region" description="Low complexity" evidence="6">
    <location>
        <begin position="39"/>
        <end position="53"/>
    </location>
</feature>
<evidence type="ECO:0000256" key="4">
    <source>
        <dbReference type="ARBA" id="ARBA00023054"/>
    </source>
</evidence>
<dbReference type="PANTHER" id="PTHR13028:SF0">
    <property type="entry name" value="RRNA-PROCESSING PROTEIN EBP2-RELATED"/>
    <property type="match status" value="1"/>
</dbReference>
<evidence type="ECO:0000256" key="3">
    <source>
        <dbReference type="ARBA" id="ARBA00022517"/>
    </source>
</evidence>
<feature type="region of interest" description="Disordered" evidence="6">
    <location>
        <begin position="1"/>
        <end position="55"/>
    </location>
</feature>
<keyword evidence="8" id="KW-1185">Reference proteome</keyword>
<dbReference type="PANTHER" id="PTHR13028">
    <property type="entry name" value="RRNA PROCESSING PROTEIN EBNA1-BINDING PROTEIN-RELATED"/>
    <property type="match status" value="1"/>
</dbReference>
<dbReference type="InterPro" id="IPR008610">
    <property type="entry name" value="Ebp2"/>
</dbReference>
<comment type="subcellular location">
    <subcellularLocation>
        <location evidence="1">Nucleus</location>
        <location evidence="1">Nucleolus</location>
    </subcellularLocation>
</comment>
<keyword evidence="5" id="KW-0539">Nucleus</keyword>
<organism evidence="7 8">
    <name type="scientific">Coccomyxa subellipsoidea</name>
    <dbReference type="NCBI Taxonomy" id="248742"/>
    <lineage>
        <taxon>Eukaryota</taxon>
        <taxon>Viridiplantae</taxon>
        <taxon>Chlorophyta</taxon>
        <taxon>core chlorophytes</taxon>
        <taxon>Trebouxiophyceae</taxon>
        <taxon>Trebouxiophyceae incertae sedis</taxon>
        <taxon>Coccomyxaceae</taxon>
        <taxon>Coccomyxa</taxon>
    </lineage>
</organism>
<evidence type="ECO:0000313" key="8">
    <source>
        <dbReference type="Proteomes" id="UP001491310"/>
    </source>
</evidence>
<dbReference type="EMBL" id="JALJOT010000018">
    <property type="protein sequence ID" value="KAK9901288.1"/>
    <property type="molecule type" value="Genomic_DNA"/>
</dbReference>
<gene>
    <name evidence="7" type="ORF">WJX75_004268</name>
</gene>
<feature type="compositionally biased region" description="Acidic residues" evidence="6">
    <location>
        <begin position="1"/>
        <end position="18"/>
    </location>
</feature>
<reference evidence="7 8" key="1">
    <citation type="journal article" date="2024" name="Nat. Commun.">
        <title>Phylogenomics reveals the evolutionary origins of lichenization in chlorophyte algae.</title>
        <authorList>
            <person name="Puginier C."/>
            <person name="Libourel C."/>
            <person name="Otte J."/>
            <person name="Skaloud P."/>
            <person name="Haon M."/>
            <person name="Grisel S."/>
            <person name="Petersen M."/>
            <person name="Berrin J.G."/>
            <person name="Delaux P.M."/>
            <person name="Dal Grande F."/>
            <person name="Keller J."/>
        </authorList>
    </citation>
    <scope>NUCLEOTIDE SEQUENCE [LARGE SCALE GENOMIC DNA]</scope>
    <source>
        <strain evidence="7 8">SAG 216-7</strain>
    </source>
</reference>
<keyword evidence="4" id="KW-0175">Coiled coil</keyword>
<evidence type="ECO:0000256" key="1">
    <source>
        <dbReference type="ARBA" id="ARBA00004604"/>
    </source>
</evidence>
<dbReference type="Proteomes" id="UP001491310">
    <property type="component" value="Unassembled WGS sequence"/>
</dbReference>
<feature type="region of interest" description="Disordered" evidence="6">
    <location>
        <begin position="146"/>
        <end position="306"/>
    </location>
</feature>
<feature type="compositionally biased region" description="Basic residues" evidence="6">
    <location>
        <begin position="284"/>
        <end position="306"/>
    </location>
</feature>
<feature type="compositionally biased region" description="Basic and acidic residues" evidence="6">
    <location>
        <begin position="199"/>
        <end position="215"/>
    </location>
</feature>
<evidence type="ECO:0000256" key="2">
    <source>
        <dbReference type="ARBA" id="ARBA00007336"/>
    </source>
</evidence>
<protein>
    <recommendedName>
        <fullName evidence="9">Eukaryotic rRNA processing</fullName>
    </recommendedName>
</protein>
<proteinExistence type="inferred from homology"/>
<sequence>MSSSSDDEEYSSLAEEEAALAMGAEDMEEEGDDDEEGNSGEQRAARAADAGARPPIYNAEGMHEKLEDICWPSEAAWDESLVITGEDSTQVEDVDDDLARELAFYNQALAAARSAAGKLEAAGTKWLRPPDYYAEMVKSDEHMARVKAQLMHEQGEIEGAQERRKQREAKKYSKQLDMDKELARGPGGKAPMSPGQRIRPGERKVSKKREAKDSKFGFGGRKRLGKQNDASSAADMGGFRQGKFDDGFGGGRGGGRGRGSGRGRGGSGSGRGGGRGGGGVRQGGVKKKAGGNRPGKARRQATGRGR</sequence>
<comment type="caution">
    <text evidence="7">The sequence shown here is derived from an EMBL/GenBank/DDBJ whole genome shotgun (WGS) entry which is preliminary data.</text>
</comment>
<evidence type="ECO:0000256" key="6">
    <source>
        <dbReference type="SAM" id="MobiDB-lite"/>
    </source>
</evidence>
<feature type="compositionally biased region" description="Acidic residues" evidence="6">
    <location>
        <begin position="25"/>
        <end position="38"/>
    </location>
</feature>
<accession>A0ABR2YBC4</accession>
<comment type="similarity">
    <text evidence="2">Belongs to the EBP2 family.</text>
</comment>
<keyword evidence="3" id="KW-0690">Ribosome biogenesis</keyword>
<evidence type="ECO:0000313" key="7">
    <source>
        <dbReference type="EMBL" id="KAK9901288.1"/>
    </source>
</evidence>
<feature type="compositionally biased region" description="Basic and acidic residues" evidence="6">
    <location>
        <begin position="160"/>
        <end position="183"/>
    </location>
</feature>
<feature type="compositionally biased region" description="Gly residues" evidence="6">
    <location>
        <begin position="247"/>
        <end position="282"/>
    </location>
</feature>